<protein>
    <submittedName>
        <fullName evidence="6">Type IV secretion system protein PtlG</fullName>
    </submittedName>
</protein>
<evidence type="ECO:0000256" key="3">
    <source>
        <dbReference type="ARBA" id="ARBA00022692"/>
    </source>
</evidence>
<keyword evidence="3" id="KW-0812">Transmembrane</keyword>
<reference evidence="6 7" key="1">
    <citation type="submission" date="2019-07" db="EMBL/GenBank/DDBJ databases">
        <title>Tepidimonas charontis SPSP-6 draft genome.</title>
        <authorList>
            <person name="Da Costa M.S."/>
            <person name="Froufe H.J.C."/>
            <person name="Egas C."/>
            <person name="Albuquerque L."/>
        </authorList>
    </citation>
    <scope>NUCLEOTIDE SEQUENCE [LARGE SCALE GENOMIC DNA]</scope>
    <source>
        <strain evidence="6 7">SPSP-6</strain>
    </source>
</reference>
<dbReference type="InterPro" id="IPR042217">
    <property type="entry name" value="T4SS_VirB10/TrbI"/>
</dbReference>
<keyword evidence="5" id="KW-0472">Membrane</keyword>
<dbReference type="Pfam" id="PF03743">
    <property type="entry name" value="TrbI"/>
    <property type="match status" value="1"/>
</dbReference>
<dbReference type="AlphaFoldDB" id="A0A554XH34"/>
<comment type="caution">
    <text evidence="6">The sequence shown here is derived from an EMBL/GenBank/DDBJ whole genome shotgun (WGS) entry which is preliminary data.</text>
</comment>
<evidence type="ECO:0000256" key="1">
    <source>
        <dbReference type="ARBA" id="ARBA00004167"/>
    </source>
</evidence>
<dbReference type="Proteomes" id="UP000318294">
    <property type="component" value="Unassembled WGS sequence"/>
</dbReference>
<accession>A0A554XH34</accession>
<evidence type="ECO:0000313" key="6">
    <source>
        <dbReference type="EMBL" id="TSE35141.1"/>
    </source>
</evidence>
<gene>
    <name evidence="6" type="primary">ptlG_1</name>
    <name evidence="6" type="ORF">Tchar_00930</name>
</gene>
<evidence type="ECO:0000313" key="7">
    <source>
        <dbReference type="Proteomes" id="UP000318294"/>
    </source>
</evidence>
<comment type="similarity">
    <text evidence="2">Belongs to the TrbI/VirB10 family.</text>
</comment>
<evidence type="ECO:0000256" key="5">
    <source>
        <dbReference type="ARBA" id="ARBA00023136"/>
    </source>
</evidence>
<proteinExistence type="inferred from homology"/>
<comment type="subcellular location">
    <subcellularLocation>
        <location evidence="1">Membrane</location>
        <topology evidence="1">Single-pass membrane protein</topology>
    </subcellularLocation>
</comment>
<dbReference type="Gene3D" id="2.40.128.260">
    <property type="entry name" value="Type IV secretion system, VirB10/TraB/TrbI"/>
    <property type="match status" value="1"/>
</dbReference>
<dbReference type="InterPro" id="IPR005498">
    <property type="entry name" value="T4SS_VirB10/TraB/TrbI"/>
</dbReference>
<keyword evidence="7" id="KW-1185">Reference proteome</keyword>
<sequence length="178" mass="19392">MLTAINSDLPGSIVAQVRSDVFDTFDYRVKLIPAGSRLVGRYSSEIIYGQERVLAVWDELIFPNGRRINLKGMQATDAVGAAGMSDEVHTHFWRTWGNALLVSMIGALAQQAQPQNSSAFSAPTASQQATQAAANSLNETAQAVLRKNLNIAPTLEIRPGYLFNVLVNRSVSLPAYRD</sequence>
<keyword evidence="4" id="KW-1133">Transmembrane helix</keyword>
<dbReference type="EMBL" id="VJON01000010">
    <property type="protein sequence ID" value="TSE35141.1"/>
    <property type="molecule type" value="Genomic_DNA"/>
</dbReference>
<name>A0A554XH34_9BURK</name>
<dbReference type="CDD" id="cd16429">
    <property type="entry name" value="VirB10"/>
    <property type="match status" value="1"/>
</dbReference>
<evidence type="ECO:0000256" key="2">
    <source>
        <dbReference type="ARBA" id="ARBA00010265"/>
    </source>
</evidence>
<evidence type="ECO:0000256" key="4">
    <source>
        <dbReference type="ARBA" id="ARBA00022989"/>
    </source>
</evidence>
<organism evidence="6 7">
    <name type="scientific">Tepidimonas charontis</name>
    <dbReference type="NCBI Taxonomy" id="2267262"/>
    <lineage>
        <taxon>Bacteria</taxon>
        <taxon>Pseudomonadati</taxon>
        <taxon>Pseudomonadota</taxon>
        <taxon>Betaproteobacteria</taxon>
        <taxon>Burkholderiales</taxon>
        <taxon>Tepidimonas</taxon>
    </lineage>
</organism>
<dbReference type="GO" id="GO:0016020">
    <property type="term" value="C:membrane"/>
    <property type="evidence" value="ECO:0007669"/>
    <property type="project" value="UniProtKB-SubCell"/>
</dbReference>